<sequence length="354" mass="36190">MIYSGSSGAPTVANIPSAIVVTEAPRSVSTFVAPPSPPSSAVASSPSSLSESDESGSRKSPKSSIRSSSPESLAPALASYSFSQRSFLQPSTKLSKRYVGRDSSISSRPGTFPAIALYASFADGNAAVSAHPSRAPSTTPVIVSLMAAPHVSSKNSASAGPSRPFSQSATASSRSMERIGSRNALMQPGSVATAMIASRKAWATSSTFSVIAPAMLPPTNGTPPTSSAAASNCSCPGTGIFRSSRAHVPTSCAAATMAFAAASRIFLKARVAMSWSSSIVRSAAATTSLATSSAASTTSSTASSQASAAFLACFLAFFLAFFICFRTPFFFLFFLPVRKSASELGGIASMAWWS</sequence>
<dbReference type="Proteomes" id="UP000789595">
    <property type="component" value="Unassembled WGS sequence"/>
</dbReference>
<keyword evidence="2" id="KW-0472">Membrane</keyword>
<feature type="compositionally biased region" description="Low complexity" evidence="1">
    <location>
        <begin position="29"/>
        <end position="50"/>
    </location>
</feature>
<reference evidence="3" key="1">
    <citation type="submission" date="2021-11" db="EMBL/GenBank/DDBJ databases">
        <authorList>
            <consortium name="Genoscope - CEA"/>
            <person name="William W."/>
        </authorList>
    </citation>
    <scope>NUCLEOTIDE SEQUENCE</scope>
</reference>
<evidence type="ECO:0000256" key="2">
    <source>
        <dbReference type="SAM" id="Phobius"/>
    </source>
</evidence>
<comment type="caution">
    <text evidence="3">The sequence shown here is derived from an EMBL/GenBank/DDBJ whole genome shotgun (WGS) entry which is preliminary data.</text>
</comment>
<feature type="transmembrane region" description="Helical" evidence="2">
    <location>
        <begin position="308"/>
        <end position="335"/>
    </location>
</feature>
<organism evidence="3 4">
    <name type="scientific">Pelagomonas calceolata</name>
    <dbReference type="NCBI Taxonomy" id="35677"/>
    <lineage>
        <taxon>Eukaryota</taxon>
        <taxon>Sar</taxon>
        <taxon>Stramenopiles</taxon>
        <taxon>Ochrophyta</taxon>
        <taxon>Pelagophyceae</taxon>
        <taxon>Pelagomonadales</taxon>
        <taxon>Pelagomonadaceae</taxon>
        <taxon>Pelagomonas</taxon>
    </lineage>
</organism>
<name>A0A8J2SKH7_9STRA</name>
<evidence type="ECO:0000313" key="4">
    <source>
        <dbReference type="Proteomes" id="UP000789595"/>
    </source>
</evidence>
<proteinExistence type="predicted"/>
<keyword evidence="2" id="KW-1133">Transmembrane helix</keyword>
<feature type="region of interest" description="Disordered" evidence="1">
    <location>
        <begin position="152"/>
        <end position="182"/>
    </location>
</feature>
<dbReference type="AlphaFoldDB" id="A0A8J2SKH7"/>
<gene>
    <name evidence="3" type="ORF">PECAL_4P19660</name>
</gene>
<keyword evidence="2" id="KW-0812">Transmembrane</keyword>
<dbReference type="EMBL" id="CAKKNE010000004">
    <property type="protein sequence ID" value="CAH0374668.1"/>
    <property type="molecule type" value="Genomic_DNA"/>
</dbReference>
<evidence type="ECO:0000256" key="1">
    <source>
        <dbReference type="SAM" id="MobiDB-lite"/>
    </source>
</evidence>
<feature type="compositionally biased region" description="Polar residues" evidence="1">
    <location>
        <begin position="152"/>
        <end position="174"/>
    </location>
</feature>
<protein>
    <submittedName>
        <fullName evidence="3">Uncharacterized protein</fullName>
    </submittedName>
</protein>
<keyword evidence="4" id="KW-1185">Reference proteome</keyword>
<feature type="region of interest" description="Disordered" evidence="1">
    <location>
        <begin position="29"/>
        <end position="70"/>
    </location>
</feature>
<accession>A0A8J2SKH7</accession>
<evidence type="ECO:0000313" key="3">
    <source>
        <dbReference type="EMBL" id="CAH0374668.1"/>
    </source>
</evidence>